<name>A0A0E9S239_ANGAN</name>
<dbReference type="EMBL" id="GBXM01073974">
    <property type="protein sequence ID" value="JAH34603.1"/>
    <property type="molecule type" value="Transcribed_RNA"/>
</dbReference>
<evidence type="ECO:0000313" key="1">
    <source>
        <dbReference type="EMBL" id="JAH34603.1"/>
    </source>
</evidence>
<organism evidence="1">
    <name type="scientific">Anguilla anguilla</name>
    <name type="common">European freshwater eel</name>
    <name type="synonym">Muraena anguilla</name>
    <dbReference type="NCBI Taxonomy" id="7936"/>
    <lineage>
        <taxon>Eukaryota</taxon>
        <taxon>Metazoa</taxon>
        <taxon>Chordata</taxon>
        <taxon>Craniata</taxon>
        <taxon>Vertebrata</taxon>
        <taxon>Euteleostomi</taxon>
        <taxon>Actinopterygii</taxon>
        <taxon>Neopterygii</taxon>
        <taxon>Teleostei</taxon>
        <taxon>Anguilliformes</taxon>
        <taxon>Anguillidae</taxon>
        <taxon>Anguilla</taxon>
    </lineage>
</organism>
<proteinExistence type="predicted"/>
<reference evidence="1" key="1">
    <citation type="submission" date="2014-11" db="EMBL/GenBank/DDBJ databases">
        <authorList>
            <person name="Amaro Gonzalez C."/>
        </authorList>
    </citation>
    <scope>NUCLEOTIDE SEQUENCE</scope>
</reference>
<reference evidence="1" key="2">
    <citation type="journal article" date="2015" name="Fish Shellfish Immunol.">
        <title>Early steps in the European eel (Anguilla anguilla)-Vibrio vulnificus interaction in the gills: Role of the RtxA13 toxin.</title>
        <authorList>
            <person name="Callol A."/>
            <person name="Pajuelo D."/>
            <person name="Ebbesson L."/>
            <person name="Teles M."/>
            <person name="MacKenzie S."/>
            <person name="Amaro C."/>
        </authorList>
    </citation>
    <scope>NUCLEOTIDE SEQUENCE</scope>
</reference>
<sequence>MQFLIPRTNHVHCLSEVKLRTCSQTMNSHRMFRAYTSGLSRFWPPPAWQVMLPVLQRHGAHS</sequence>
<dbReference type="AlphaFoldDB" id="A0A0E9S239"/>
<protein>
    <submittedName>
        <fullName evidence="1">Uncharacterized protein</fullName>
    </submittedName>
</protein>
<accession>A0A0E9S239</accession>
<dbReference type="EMBL" id="GBXM01084813">
    <property type="protein sequence ID" value="JAH23764.1"/>
    <property type="molecule type" value="Transcribed_RNA"/>
</dbReference>